<evidence type="ECO:0000313" key="14">
    <source>
        <dbReference type="EMBL" id="MEF2966465.1"/>
    </source>
</evidence>
<protein>
    <submittedName>
        <fullName evidence="14">Methyl-accepting chemotaxis protein</fullName>
    </submittedName>
</protein>
<dbReference type="InterPro" id="IPR029151">
    <property type="entry name" value="Sensor-like_sf"/>
</dbReference>
<dbReference type="RefSeq" id="WP_331846678.1">
    <property type="nucleotide sequence ID" value="NZ_JAZHPZ010000004.1"/>
</dbReference>
<keyword evidence="5 11" id="KW-0812">Transmembrane</keyword>
<evidence type="ECO:0000256" key="6">
    <source>
        <dbReference type="ARBA" id="ARBA00022989"/>
    </source>
</evidence>
<dbReference type="EMBL" id="JAZHPZ010000004">
    <property type="protein sequence ID" value="MEF2966465.1"/>
    <property type="molecule type" value="Genomic_DNA"/>
</dbReference>
<proteinExistence type="inferred from homology"/>
<dbReference type="SMART" id="SM00319">
    <property type="entry name" value="TarH"/>
    <property type="match status" value="1"/>
</dbReference>
<dbReference type="Gene3D" id="1.10.287.950">
    <property type="entry name" value="Methyl-accepting chemotaxis protein"/>
    <property type="match status" value="1"/>
</dbReference>
<dbReference type="SMART" id="SM00283">
    <property type="entry name" value="MA"/>
    <property type="match status" value="1"/>
</dbReference>
<evidence type="ECO:0000313" key="15">
    <source>
        <dbReference type="Proteomes" id="UP001306950"/>
    </source>
</evidence>
<dbReference type="InterPro" id="IPR003660">
    <property type="entry name" value="HAMP_dom"/>
</dbReference>
<keyword evidence="8 10" id="KW-0807">Transducer</keyword>
<evidence type="ECO:0000256" key="2">
    <source>
        <dbReference type="ARBA" id="ARBA00022475"/>
    </source>
</evidence>
<dbReference type="Gene3D" id="3.30.450.20">
    <property type="entry name" value="PAS domain"/>
    <property type="match status" value="2"/>
</dbReference>
<evidence type="ECO:0000256" key="9">
    <source>
        <dbReference type="ARBA" id="ARBA00029447"/>
    </source>
</evidence>
<dbReference type="SUPFAM" id="SSF103190">
    <property type="entry name" value="Sensory domain-like"/>
    <property type="match status" value="1"/>
</dbReference>
<dbReference type="CDD" id="cd11386">
    <property type="entry name" value="MCP_signal"/>
    <property type="match status" value="1"/>
</dbReference>
<keyword evidence="15" id="KW-1185">Reference proteome</keyword>
<dbReference type="Pfam" id="PF00672">
    <property type="entry name" value="HAMP"/>
    <property type="match status" value="1"/>
</dbReference>
<dbReference type="PANTHER" id="PTHR32089">
    <property type="entry name" value="METHYL-ACCEPTING CHEMOTAXIS PROTEIN MCPB"/>
    <property type="match status" value="1"/>
</dbReference>
<name>A0ABU7VSK2_9BACL</name>
<evidence type="ECO:0000256" key="11">
    <source>
        <dbReference type="SAM" id="Phobius"/>
    </source>
</evidence>
<dbReference type="PROSITE" id="PS50111">
    <property type="entry name" value="CHEMOTAXIS_TRANSDUC_2"/>
    <property type="match status" value="1"/>
</dbReference>
<evidence type="ECO:0000256" key="10">
    <source>
        <dbReference type="PROSITE-ProRule" id="PRU00284"/>
    </source>
</evidence>
<reference evidence="14 15" key="1">
    <citation type="submission" date="2024-02" db="EMBL/GenBank/DDBJ databases">
        <title>A nitrogen-fixing paenibacillus bacterium.</title>
        <authorList>
            <person name="Zhang W.L."/>
            <person name="Chen S.F."/>
        </authorList>
    </citation>
    <scope>NUCLEOTIDE SEQUENCE [LARGE SCALE GENOMIC DNA]</scope>
    <source>
        <strain evidence="14 15">M1</strain>
    </source>
</reference>
<evidence type="ECO:0000256" key="3">
    <source>
        <dbReference type="ARBA" id="ARBA00022481"/>
    </source>
</evidence>
<evidence type="ECO:0000259" key="12">
    <source>
        <dbReference type="PROSITE" id="PS50111"/>
    </source>
</evidence>
<dbReference type="PROSITE" id="PS50885">
    <property type="entry name" value="HAMP"/>
    <property type="match status" value="1"/>
</dbReference>
<keyword evidence="6 11" id="KW-1133">Transmembrane helix</keyword>
<dbReference type="Pfam" id="PF02743">
    <property type="entry name" value="dCache_1"/>
    <property type="match status" value="1"/>
</dbReference>
<comment type="similarity">
    <text evidence="9">Belongs to the methyl-accepting chemotaxis (MCP) protein family.</text>
</comment>
<dbReference type="Proteomes" id="UP001306950">
    <property type="component" value="Unassembled WGS sequence"/>
</dbReference>
<dbReference type="InterPro" id="IPR004089">
    <property type="entry name" value="MCPsignal_dom"/>
</dbReference>
<evidence type="ECO:0000259" key="13">
    <source>
        <dbReference type="PROSITE" id="PS50885"/>
    </source>
</evidence>
<dbReference type="InterPro" id="IPR033479">
    <property type="entry name" value="dCache_1"/>
</dbReference>
<keyword evidence="4" id="KW-0145">Chemotaxis</keyword>
<keyword evidence="3" id="KW-0488">Methylation</keyword>
<dbReference type="CDD" id="cd06225">
    <property type="entry name" value="HAMP"/>
    <property type="match status" value="1"/>
</dbReference>
<evidence type="ECO:0000256" key="5">
    <source>
        <dbReference type="ARBA" id="ARBA00022692"/>
    </source>
</evidence>
<gene>
    <name evidence="14" type="ORF">V3851_11545</name>
</gene>
<dbReference type="CDD" id="cd12913">
    <property type="entry name" value="PDC1_MCP_like"/>
    <property type="match status" value="1"/>
</dbReference>
<organism evidence="14 15">
    <name type="scientific">Paenibacillus haidiansis</name>
    <dbReference type="NCBI Taxonomy" id="1574488"/>
    <lineage>
        <taxon>Bacteria</taxon>
        <taxon>Bacillati</taxon>
        <taxon>Bacillota</taxon>
        <taxon>Bacilli</taxon>
        <taxon>Bacillales</taxon>
        <taxon>Paenibacillaceae</taxon>
        <taxon>Paenibacillus</taxon>
    </lineage>
</organism>
<feature type="domain" description="Methyl-accepting transducer" evidence="12">
    <location>
        <begin position="372"/>
        <end position="608"/>
    </location>
</feature>
<feature type="transmembrane region" description="Helical" evidence="11">
    <location>
        <begin position="277"/>
        <end position="300"/>
    </location>
</feature>
<dbReference type="SMART" id="SM00304">
    <property type="entry name" value="HAMP"/>
    <property type="match status" value="1"/>
</dbReference>
<comment type="subcellular location">
    <subcellularLocation>
        <location evidence="1">Cell membrane</location>
        <topology evidence="1">Multi-pass membrane protein</topology>
    </subcellularLocation>
</comment>
<dbReference type="PANTHER" id="PTHR32089:SF114">
    <property type="entry name" value="METHYL-ACCEPTING CHEMOTAXIS PROTEIN MCPB"/>
    <property type="match status" value="1"/>
</dbReference>
<feature type="domain" description="HAMP" evidence="13">
    <location>
        <begin position="301"/>
        <end position="353"/>
    </location>
</feature>
<keyword evidence="7 11" id="KW-0472">Membrane</keyword>
<sequence length="658" mass="71461">MKKTANLRLSVRNKLIIVFLIVLIIPSLIIGLLSYRLARNELDKQFMRSAGESVDVLNQIISDTIGSKQKDIGIFAGLINAGLYGEGASPQITEQFGNYLQFHEELSSIYVGTNEGAMIQVPEAELSDDYDPRERPWYQKAMDHKEQVVLTDPYVSADSGNLVVSIAKATEDGTGVVSMDIELEQLRQVAGTVGIGEKGYALILDQQSNIVVHPTKELGSKATEAFFQKMFEADTGELDYSSEGDKKRMTFMTNDVTGWKIGGVVNESEIQDITRPILLTTSMIIMIAVLLGGLLVLYIIRMITRPLQSLRESAARISDGYLTEEIRLKNKDEIGDLAASFNQMAHNLRALIQEIGSKAEQLAASSEELTASSTETAKASEYVASSLQEVSGRSGRQNEHLNQTVESLTQITGDIHKVAENSLNVSDLAMQAARQATEGNDSVLHTMDQMNDIYKSVTQSNERLKSLQQSSQEVAKIVDLIGGIAGQTNLLALNASIEAARAGEHGGGFAVVAVEVGQLAKQSEQAAKEIVRLINRIMGEIEMTAKAMEQAEEKVERGLTISYNTTETFASIIESIEDVPAQVKEVAKLSGQISANAETVTSAAQDLLAIANENAALTEDMAGSTEEQLASMEEISAASASLSNLADQLQEMILRFKI</sequence>
<feature type="transmembrane region" description="Helical" evidence="11">
    <location>
        <begin position="15"/>
        <end position="38"/>
    </location>
</feature>
<evidence type="ECO:0000256" key="7">
    <source>
        <dbReference type="ARBA" id="ARBA00023136"/>
    </source>
</evidence>
<dbReference type="Pfam" id="PF00015">
    <property type="entry name" value="MCPsignal"/>
    <property type="match status" value="1"/>
</dbReference>
<evidence type="ECO:0000256" key="1">
    <source>
        <dbReference type="ARBA" id="ARBA00004651"/>
    </source>
</evidence>
<dbReference type="InterPro" id="IPR003122">
    <property type="entry name" value="Tar_rcpt_lig-bd"/>
</dbReference>
<evidence type="ECO:0000256" key="8">
    <source>
        <dbReference type="ARBA" id="ARBA00023224"/>
    </source>
</evidence>
<dbReference type="Gene3D" id="6.10.340.10">
    <property type="match status" value="1"/>
</dbReference>
<dbReference type="SUPFAM" id="SSF58104">
    <property type="entry name" value="Methyl-accepting chemotaxis protein (MCP) signaling domain"/>
    <property type="match status" value="1"/>
</dbReference>
<evidence type="ECO:0000256" key="4">
    <source>
        <dbReference type="ARBA" id="ARBA00022500"/>
    </source>
</evidence>
<accession>A0ABU7VSK2</accession>
<comment type="caution">
    <text evidence="14">The sequence shown here is derived from an EMBL/GenBank/DDBJ whole genome shotgun (WGS) entry which is preliminary data.</text>
</comment>
<dbReference type="CDD" id="cd12912">
    <property type="entry name" value="PDC2_MCP_like"/>
    <property type="match status" value="1"/>
</dbReference>
<keyword evidence="2" id="KW-1003">Cell membrane</keyword>